<feature type="transmembrane region" description="Helical" evidence="1">
    <location>
        <begin position="88"/>
        <end position="108"/>
    </location>
</feature>
<evidence type="ECO:0000313" key="4">
    <source>
        <dbReference type="Proteomes" id="UP001390339"/>
    </source>
</evidence>
<feature type="domain" description="DUF5672" evidence="2">
    <location>
        <begin position="130"/>
        <end position="272"/>
    </location>
</feature>
<reference evidence="3 4" key="1">
    <citation type="journal article" date="2024" name="IMA Fungus">
        <title>Apiospora arundinis, a panoply of carbohydrate-active enzymes and secondary metabolites.</title>
        <authorList>
            <person name="Sorensen T."/>
            <person name="Petersen C."/>
            <person name="Muurmann A.T."/>
            <person name="Christiansen J.V."/>
            <person name="Brundto M.L."/>
            <person name="Overgaard C.K."/>
            <person name="Boysen A.T."/>
            <person name="Wollenberg R.D."/>
            <person name="Larsen T.O."/>
            <person name="Sorensen J.L."/>
            <person name="Nielsen K.L."/>
            <person name="Sondergaard T.E."/>
        </authorList>
    </citation>
    <scope>NUCLEOTIDE SEQUENCE [LARGE SCALE GENOMIC DNA]</scope>
    <source>
        <strain evidence="3 4">AAU 773</strain>
    </source>
</reference>
<keyword evidence="1" id="KW-0812">Transmembrane</keyword>
<gene>
    <name evidence="3" type="ORF">PGQ11_006837</name>
</gene>
<keyword evidence="1" id="KW-0472">Membrane</keyword>
<organism evidence="3 4">
    <name type="scientific">Apiospora arundinis</name>
    <dbReference type="NCBI Taxonomy" id="335852"/>
    <lineage>
        <taxon>Eukaryota</taxon>
        <taxon>Fungi</taxon>
        <taxon>Dikarya</taxon>
        <taxon>Ascomycota</taxon>
        <taxon>Pezizomycotina</taxon>
        <taxon>Sordariomycetes</taxon>
        <taxon>Xylariomycetidae</taxon>
        <taxon>Amphisphaeriales</taxon>
        <taxon>Apiosporaceae</taxon>
        <taxon>Apiospora</taxon>
    </lineage>
</organism>
<sequence>MGSLEPVQRQGRQVVRHERLLLSVILSLALVYCCFFPPGYALPAIFDTPYKPGTNRTAAHRVDHAAPEVIAPRLAVMIVNDASASPNLVPVMLHFAAVLGPVWSLVLFTQEEHWKMPHSPAFVRAVQRGQIEIRFLPPATEVTTSQHMSNFLTRPWIWEQVSSAHRVLLFQLDSIICSNSLYTVEAFFEYDFIGAPTEPGHGAGYNGGLSLRNPKLFAAIAKEVDFRQSAEDSEDLWFYAEAVKRGAVLPTQRVAQEFSVGPIYHAKPLGYHQPQRWQHERMKEILDWCPEVGMLVGHHAA</sequence>
<dbReference type="InterPro" id="IPR043729">
    <property type="entry name" value="DUF5672"/>
</dbReference>
<accession>A0ABR2ITV1</accession>
<evidence type="ECO:0000259" key="2">
    <source>
        <dbReference type="Pfam" id="PF18922"/>
    </source>
</evidence>
<keyword evidence="4" id="KW-1185">Reference proteome</keyword>
<name>A0ABR2ITV1_9PEZI</name>
<evidence type="ECO:0000256" key="1">
    <source>
        <dbReference type="SAM" id="Phobius"/>
    </source>
</evidence>
<comment type="caution">
    <text evidence="3">The sequence shown here is derived from an EMBL/GenBank/DDBJ whole genome shotgun (WGS) entry which is preliminary data.</text>
</comment>
<keyword evidence="1" id="KW-1133">Transmembrane helix</keyword>
<proteinExistence type="predicted"/>
<feature type="transmembrane region" description="Helical" evidence="1">
    <location>
        <begin position="20"/>
        <end position="40"/>
    </location>
</feature>
<dbReference type="Pfam" id="PF18922">
    <property type="entry name" value="DUF5672"/>
    <property type="match status" value="1"/>
</dbReference>
<protein>
    <recommendedName>
        <fullName evidence="2">DUF5672 domain-containing protein</fullName>
    </recommendedName>
</protein>
<evidence type="ECO:0000313" key="3">
    <source>
        <dbReference type="EMBL" id="KAK8868259.1"/>
    </source>
</evidence>
<dbReference type="Proteomes" id="UP001390339">
    <property type="component" value="Unassembled WGS sequence"/>
</dbReference>
<dbReference type="EMBL" id="JAPCWZ010000004">
    <property type="protein sequence ID" value="KAK8868259.1"/>
    <property type="molecule type" value="Genomic_DNA"/>
</dbReference>